<dbReference type="PANTHER" id="PTHR34706:SF3">
    <property type="entry name" value="ANKYRIN REPEAT PROTEIN (AFU_ORTHOLOGUE AFUA_7G06200)"/>
    <property type="match status" value="1"/>
</dbReference>
<evidence type="ECO:0000313" key="3">
    <source>
        <dbReference type="Proteomes" id="UP000028545"/>
    </source>
</evidence>
<dbReference type="OMA" id="IKRRFQM"/>
<dbReference type="OrthoDB" id="2142040at2759"/>
<organism evidence="2 3">
    <name type="scientific">Pseudallescheria apiosperma</name>
    <name type="common">Scedosporium apiospermum</name>
    <dbReference type="NCBI Taxonomy" id="563466"/>
    <lineage>
        <taxon>Eukaryota</taxon>
        <taxon>Fungi</taxon>
        <taxon>Dikarya</taxon>
        <taxon>Ascomycota</taxon>
        <taxon>Pezizomycotina</taxon>
        <taxon>Sordariomycetes</taxon>
        <taxon>Hypocreomycetidae</taxon>
        <taxon>Microascales</taxon>
        <taxon>Microascaceae</taxon>
        <taxon>Scedosporium</taxon>
    </lineage>
</organism>
<keyword evidence="3" id="KW-1185">Reference proteome</keyword>
<dbReference type="VEuPathDB" id="FungiDB:SAPIO_CDS1386"/>
<dbReference type="KEGG" id="sapo:SAPIO_CDS1386"/>
<dbReference type="InterPro" id="IPR002110">
    <property type="entry name" value="Ankyrin_rpt"/>
</dbReference>
<accession>A0A084GF75</accession>
<feature type="repeat" description="ANK" evidence="1">
    <location>
        <begin position="67"/>
        <end position="102"/>
    </location>
</feature>
<dbReference type="EMBL" id="JOWA01000055">
    <property type="protein sequence ID" value="KEZ45987.1"/>
    <property type="molecule type" value="Genomic_DNA"/>
</dbReference>
<dbReference type="RefSeq" id="XP_016645786.1">
    <property type="nucleotide sequence ID" value="XM_016784670.1"/>
</dbReference>
<feature type="repeat" description="ANK" evidence="1">
    <location>
        <begin position="105"/>
        <end position="138"/>
    </location>
</feature>
<comment type="caution">
    <text evidence="2">The sequence shown here is derived from an EMBL/GenBank/DDBJ whole genome shotgun (WGS) entry which is preliminary data.</text>
</comment>
<dbReference type="Pfam" id="PF00023">
    <property type="entry name" value="Ank"/>
    <property type="match status" value="1"/>
</dbReference>
<proteinExistence type="predicted"/>
<dbReference type="SUPFAM" id="SSF48403">
    <property type="entry name" value="Ankyrin repeat"/>
    <property type="match status" value="1"/>
</dbReference>
<evidence type="ECO:0000256" key="1">
    <source>
        <dbReference type="PROSITE-ProRule" id="PRU00023"/>
    </source>
</evidence>
<dbReference type="Pfam" id="PF12796">
    <property type="entry name" value="Ank_2"/>
    <property type="match status" value="1"/>
</dbReference>
<dbReference type="SMART" id="SM00248">
    <property type="entry name" value="ANK"/>
    <property type="match status" value="3"/>
</dbReference>
<protein>
    <submittedName>
        <fullName evidence="2">Uncharacterized protein</fullName>
    </submittedName>
</protein>
<dbReference type="AlphaFoldDB" id="A0A084GF75"/>
<keyword evidence="1" id="KW-0040">ANK repeat</keyword>
<evidence type="ECO:0000313" key="2">
    <source>
        <dbReference type="EMBL" id="KEZ45987.1"/>
    </source>
</evidence>
<reference evidence="2 3" key="1">
    <citation type="journal article" date="2014" name="Genome Announc.">
        <title>Draft genome sequence of the pathogenic fungus Scedosporium apiospermum.</title>
        <authorList>
            <person name="Vandeputte P."/>
            <person name="Ghamrawi S."/>
            <person name="Rechenmann M."/>
            <person name="Iltis A."/>
            <person name="Giraud S."/>
            <person name="Fleury M."/>
            <person name="Thornton C."/>
            <person name="Delhaes L."/>
            <person name="Meyer W."/>
            <person name="Papon N."/>
            <person name="Bouchara J.P."/>
        </authorList>
    </citation>
    <scope>NUCLEOTIDE SEQUENCE [LARGE SCALE GENOMIC DNA]</scope>
    <source>
        <strain evidence="2 3">IHEM 14462</strain>
    </source>
</reference>
<dbReference type="PROSITE" id="PS50088">
    <property type="entry name" value="ANK_REPEAT"/>
    <property type="match status" value="2"/>
</dbReference>
<gene>
    <name evidence="2" type="ORF">SAPIO_CDS1386</name>
</gene>
<dbReference type="PANTHER" id="PTHR34706">
    <property type="entry name" value="SLR1338 PROTEIN"/>
    <property type="match status" value="1"/>
</dbReference>
<dbReference type="HOGENOM" id="CLU_024883_0_0_1"/>
<dbReference type="InterPro" id="IPR036770">
    <property type="entry name" value="Ankyrin_rpt-contain_sf"/>
</dbReference>
<name>A0A084GF75_PSEDA</name>
<dbReference type="Gene3D" id="1.25.40.20">
    <property type="entry name" value="Ankyrin repeat-containing domain"/>
    <property type="match status" value="2"/>
</dbReference>
<sequence>MGLFEDCFNGTLTATQLKGYLASTDINAQHPDKGITPLIAAVFSSQATTVRRLLEVGKADPNTPSIDGQTPLSWAASTARKNRAQIVSLLLENGADVDSTCDAVRGETPLMLVLNETRDPDVIRLLVEAGASLDAVNKKGETVEDIARRLNSPAVNAALYPNKSRIDLGEVIRTIVGLIGIILAWVNNETVNKIVRGVTKEMNEVVKRMHGIDGERDDNLEKATEFKASISTFVTKTGLDTFFSGENKQFLQTVAEKATDLLSDPMDPLSKPENVKTLIRVSMFQPVIYCDDSGSMLEDGRAQAQAALVERIARITTRLVPKGEGVELRFINAGGENLSKLDAQGIRERMEALKITKGSYTQIGTGLKEKILKPLVYDKLDNKQGLVRPLLICIITDGHPENPKAFGGMKQNVETLYTTMDAIYECGNRLEGSEEEYPRTCVRFLVSQIGNDRKAKDFLKALSDDTRLNDVIHVTADGELYGITTDIWKNGYFRRSLHPSWIRGQIEFES</sequence>
<dbReference type="PROSITE" id="PS50297">
    <property type="entry name" value="ANK_REP_REGION"/>
    <property type="match status" value="2"/>
</dbReference>
<dbReference type="Proteomes" id="UP000028545">
    <property type="component" value="Unassembled WGS sequence"/>
</dbReference>
<dbReference type="GeneID" id="27720458"/>